<proteinExistence type="predicted"/>
<accession>A0ACB7GPZ1</accession>
<evidence type="ECO:0000313" key="1">
    <source>
        <dbReference type="EMBL" id="KAG8642015.1"/>
    </source>
</evidence>
<dbReference type="Proteomes" id="UP000091857">
    <property type="component" value="Chromosome 12"/>
</dbReference>
<comment type="caution">
    <text evidence="1">The sequence shown here is derived from an EMBL/GenBank/DDBJ whole genome shotgun (WGS) entry which is preliminary data.</text>
</comment>
<dbReference type="EMBL" id="CM004398">
    <property type="protein sequence ID" value="KAG8642015.1"/>
    <property type="molecule type" value="Genomic_DNA"/>
</dbReference>
<protein>
    <submittedName>
        <fullName evidence="1">Uncharacterized protein</fullName>
    </submittedName>
</protein>
<keyword evidence="2" id="KW-1185">Reference proteome</keyword>
<evidence type="ECO:0000313" key="2">
    <source>
        <dbReference type="Proteomes" id="UP000091857"/>
    </source>
</evidence>
<reference evidence="2" key="1">
    <citation type="journal article" date="2016" name="Nat. Biotechnol.">
        <title>Sequencing wild and cultivated cassava and related species reveals extensive interspecific hybridization and genetic diversity.</title>
        <authorList>
            <person name="Bredeson J.V."/>
            <person name="Lyons J.B."/>
            <person name="Prochnik S.E."/>
            <person name="Wu G.A."/>
            <person name="Ha C.M."/>
            <person name="Edsinger-Gonzales E."/>
            <person name="Grimwood J."/>
            <person name="Schmutz J."/>
            <person name="Rabbi I.Y."/>
            <person name="Egesi C."/>
            <person name="Nauluvula P."/>
            <person name="Lebot V."/>
            <person name="Ndunguru J."/>
            <person name="Mkamilo G."/>
            <person name="Bart R.S."/>
            <person name="Setter T.L."/>
            <person name="Gleadow R.M."/>
            <person name="Kulakow P."/>
            <person name="Ferguson M.E."/>
            <person name="Rounsley S."/>
            <person name="Rokhsar D.S."/>
        </authorList>
    </citation>
    <scope>NUCLEOTIDE SEQUENCE [LARGE SCALE GENOMIC DNA]</scope>
    <source>
        <strain evidence="2">cv. AM560-2</strain>
    </source>
</reference>
<organism evidence="1 2">
    <name type="scientific">Manihot esculenta</name>
    <name type="common">Cassava</name>
    <name type="synonym">Jatropha manihot</name>
    <dbReference type="NCBI Taxonomy" id="3983"/>
    <lineage>
        <taxon>Eukaryota</taxon>
        <taxon>Viridiplantae</taxon>
        <taxon>Streptophyta</taxon>
        <taxon>Embryophyta</taxon>
        <taxon>Tracheophyta</taxon>
        <taxon>Spermatophyta</taxon>
        <taxon>Magnoliopsida</taxon>
        <taxon>eudicotyledons</taxon>
        <taxon>Gunneridae</taxon>
        <taxon>Pentapetalae</taxon>
        <taxon>rosids</taxon>
        <taxon>fabids</taxon>
        <taxon>Malpighiales</taxon>
        <taxon>Euphorbiaceae</taxon>
        <taxon>Crotonoideae</taxon>
        <taxon>Manihoteae</taxon>
        <taxon>Manihot</taxon>
    </lineage>
</organism>
<gene>
    <name evidence="1" type="ORF">MANES_12G052901v8</name>
</gene>
<name>A0ACB7GPZ1_MANES</name>
<sequence length="79" mass="8950">MPSEKVDSWEPLTDFDRLWDNRSLKALLCILSQTNKKNIPLVCPRRKPPEEQILAQTPVTACEIALALVDTLIGIINHK</sequence>